<protein>
    <submittedName>
        <fullName evidence="1">Uncharacterized protein</fullName>
    </submittedName>
</protein>
<reference evidence="1" key="1">
    <citation type="journal article" date="2015" name="Nature">
        <title>Complex archaea that bridge the gap between prokaryotes and eukaryotes.</title>
        <authorList>
            <person name="Spang A."/>
            <person name="Saw J.H."/>
            <person name="Jorgensen S.L."/>
            <person name="Zaremba-Niedzwiedzka K."/>
            <person name="Martijn J."/>
            <person name="Lind A.E."/>
            <person name="van Eijk R."/>
            <person name="Schleper C."/>
            <person name="Guy L."/>
            <person name="Ettema T.J."/>
        </authorList>
    </citation>
    <scope>NUCLEOTIDE SEQUENCE</scope>
</reference>
<comment type="caution">
    <text evidence="1">The sequence shown here is derived from an EMBL/GenBank/DDBJ whole genome shotgun (WGS) entry which is preliminary data.</text>
</comment>
<name>A0A0F9XLJ9_9ZZZZ</name>
<gene>
    <name evidence="1" type="ORF">LCGC14_0203070</name>
</gene>
<dbReference type="EMBL" id="LAZR01000090">
    <property type="protein sequence ID" value="KKN93008.1"/>
    <property type="molecule type" value="Genomic_DNA"/>
</dbReference>
<sequence>MNSHANLDISRRRDLVIDANEAVVNGKGAEDRIDNREGFGRSLSVADALKIGVEIEQDFCDEAWPLVVRAFARFGLNPPSRAINECCRDLCKRLPVGLFAGRPR</sequence>
<organism evidence="1">
    <name type="scientific">marine sediment metagenome</name>
    <dbReference type="NCBI Taxonomy" id="412755"/>
    <lineage>
        <taxon>unclassified sequences</taxon>
        <taxon>metagenomes</taxon>
        <taxon>ecological metagenomes</taxon>
    </lineage>
</organism>
<evidence type="ECO:0000313" key="1">
    <source>
        <dbReference type="EMBL" id="KKN93008.1"/>
    </source>
</evidence>
<accession>A0A0F9XLJ9</accession>
<dbReference type="AlphaFoldDB" id="A0A0F9XLJ9"/>
<proteinExistence type="predicted"/>